<dbReference type="EMBL" id="MN739659">
    <property type="protein sequence ID" value="QHT18706.1"/>
    <property type="molecule type" value="Genomic_DNA"/>
</dbReference>
<evidence type="ECO:0000313" key="2">
    <source>
        <dbReference type="EMBL" id="QHT18706.1"/>
    </source>
</evidence>
<organism evidence="2">
    <name type="scientific">viral metagenome</name>
    <dbReference type="NCBI Taxonomy" id="1070528"/>
    <lineage>
        <taxon>unclassified sequences</taxon>
        <taxon>metagenomes</taxon>
        <taxon>organismal metagenomes</taxon>
    </lineage>
</organism>
<feature type="compositionally biased region" description="Basic residues" evidence="1">
    <location>
        <begin position="952"/>
        <end position="972"/>
    </location>
</feature>
<reference evidence="2" key="1">
    <citation type="journal article" date="2020" name="Nature">
        <title>Giant virus diversity and host interactions through global metagenomics.</title>
        <authorList>
            <person name="Schulz F."/>
            <person name="Roux S."/>
            <person name="Paez-Espino D."/>
            <person name="Jungbluth S."/>
            <person name="Walsh D.A."/>
            <person name="Denef V.J."/>
            <person name="McMahon K.D."/>
            <person name="Konstantinidis K.T."/>
            <person name="Eloe-Fadrosh E.A."/>
            <person name="Kyrpides N.C."/>
            <person name="Woyke T."/>
        </authorList>
    </citation>
    <scope>NUCLEOTIDE SEQUENCE</scope>
    <source>
        <strain evidence="2">GVMAG-M-3300023174-49</strain>
    </source>
</reference>
<accession>A0A6C0DPC4</accession>
<evidence type="ECO:0000256" key="1">
    <source>
        <dbReference type="SAM" id="MobiDB-lite"/>
    </source>
</evidence>
<sequence length="972" mass="109997">MARINITKETLIEYLKNPQSLNSFNLDIGGKDINTMMDEIQKIDSVHDFGTTRGNNLATDKITKIKGNNKYAYNPMILYFIQKYSFPTQGWSSQIQPIPIQWFSNFSYPGVAQLSRVVNDVEDYSLLLSLKYSVSTNGKTNDNFKYLGYDPKNKQNLAKVKQEMAAFFQNYKDTGTGKINFLVDTAGDVTKVLKSNKKIDDFAYVFLQESAHDSAKGKPTSLEPNIINEAYGGNGFCEKFTKPQSRTYTSGIIGSGVFESNFNITFNGLSYGKEPGKEYFKSKVSYTNPTMTETFDCVLNSLVHPTNVPQITKAVSAFTKGNDLILNDATKAILEKNDVTNFYTSFQNKPHDYTAANRKLLDFNFTKKRAGDGLQARVCQYVNSGNGIVCNKLRSPSDKNISGGVNLDKEYTINSLILVTIDRVLFSYCIKNNIPAIYSGTKLFLFFSPNLSEPVSRGGNMKYAGVSDILTSEATTIQQRGGNGDEDMRDIFTDIPFYLYKLLPKLLYFKKSIATFNERVKYVSLSEALYRTSDDNVETIYANDKICVYNKDDAVKYGKEPGLNAFDENYVVWLNDGSITVEDRNNGTFSLKNTSLVGNFEVDFTDVDILTLVGHKGYFTRTAADAIRGLVFTGEESSRTFLATLLGYQDENVMQIAGGPTIMGSNGLLDTYYNGLIVNNISIDESKLEANNFLTLLSYFNLFARYETLLCCDNDEYKQSFYHTSNGLEVTKNIRLYILFKCLLDDFNNKKSTICYGLLEYFLNNIDSYFSVADDLERVIYYLYCDYKQLGTTVNIKINDMVSSGEINVSDPIFINTKAYFEKDLYPRIFKKEAEIESYLEGGNKNKTSGDFSKRYLNIYGFMNMVNDFEETIKTVVVESPPPMSAQLQTKDLEKRATIDKKRKIQEDMQTEQMKKIKQGVLQQRTGLVPNEIPMFTNKLPLGFAASSGGAKSKKRIHRKLNKTRKYQRKPK</sequence>
<name>A0A6C0DPC4_9ZZZZ</name>
<feature type="region of interest" description="Disordered" evidence="1">
    <location>
        <begin position="945"/>
        <end position="972"/>
    </location>
</feature>
<protein>
    <submittedName>
        <fullName evidence="2">Uncharacterized protein</fullName>
    </submittedName>
</protein>
<proteinExistence type="predicted"/>
<dbReference type="AlphaFoldDB" id="A0A6C0DPC4"/>